<organism evidence="4 5">
    <name type="scientific">Pelagibacterium luteolum</name>
    <dbReference type="NCBI Taxonomy" id="440168"/>
    <lineage>
        <taxon>Bacteria</taxon>
        <taxon>Pseudomonadati</taxon>
        <taxon>Pseudomonadota</taxon>
        <taxon>Alphaproteobacteria</taxon>
        <taxon>Hyphomicrobiales</taxon>
        <taxon>Devosiaceae</taxon>
        <taxon>Pelagibacterium</taxon>
    </lineage>
</organism>
<dbReference type="Proteomes" id="UP000199495">
    <property type="component" value="Unassembled WGS sequence"/>
</dbReference>
<dbReference type="AlphaFoldDB" id="A0A1G7ZHY6"/>
<dbReference type="Pfam" id="PF03237">
    <property type="entry name" value="Terminase_6N"/>
    <property type="match status" value="1"/>
</dbReference>
<dbReference type="InterPro" id="IPR035421">
    <property type="entry name" value="Terminase_6C"/>
</dbReference>
<feature type="region of interest" description="Disordered" evidence="2">
    <location>
        <begin position="435"/>
        <end position="459"/>
    </location>
</feature>
<keyword evidence="1" id="KW-1188">Viral release from host cell</keyword>
<name>A0A1G7ZHY6_9HYPH</name>
<dbReference type="RefSeq" id="WP_244505137.1">
    <property type="nucleotide sequence ID" value="NZ_FNCS01000020.1"/>
</dbReference>
<accession>A0A1G7ZHY6</accession>
<sequence length="459" mass="51242">MTFQLTRKQEAQRDLMGSDAAHVMAFGGSRSGKTFGFVRGTVTRAVAHPSRHVMLRYRFNAIKTSIILDTLPKVMELCFPDLAPKCSMDKTDWFFAIPTDDSNSRHSRKWSEIFFGGLDDKARTEKILGQEYATVFLNECSQIPWASRNIAMTRLAQNTPLRLKAYYDCNPPGMAHWTYRLFIEKRDPDRRTGIANPSNYGALLMNPADNQENLPPSYMEELQAMNEAMRRRFLLGQFADLSESALWTLELLDQQRIVDGNIPEMVRIVIAIDPSGASGEEDKRSDEVGMVVVGLGRDGRGYLLEDLSGRMGPAQWGKAAVAAFDRYEADCIVAEENFGGAMVAEVIRGAATDRDRKTGGQVPYRAVHASRGKIVRAEPISALYDQQKISHVGYFPDLEDQLLAMTTAGYVGSKSPDRADALVWALAHLFPAMTKKEAPEGGHRKPQVLRGRTRSSARR</sequence>
<evidence type="ECO:0000313" key="4">
    <source>
        <dbReference type="EMBL" id="SDH08294.1"/>
    </source>
</evidence>
<feature type="domain" description="Terminase large subunit gp17-like C-terminal" evidence="3">
    <location>
        <begin position="270"/>
        <end position="428"/>
    </location>
</feature>
<keyword evidence="5" id="KW-1185">Reference proteome</keyword>
<dbReference type="STRING" id="440168.SAMN04487974_12028"/>
<reference evidence="4 5" key="1">
    <citation type="submission" date="2016-10" db="EMBL/GenBank/DDBJ databases">
        <authorList>
            <person name="de Groot N.N."/>
        </authorList>
    </citation>
    <scope>NUCLEOTIDE SEQUENCE [LARGE SCALE GENOMIC DNA]</scope>
    <source>
        <strain evidence="4 5">CGMCC 1.10267</strain>
    </source>
</reference>
<evidence type="ECO:0000313" key="5">
    <source>
        <dbReference type="Proteomes" id="UP000199495"/>
    </source>
</evidence>
<proteinExistence type="predicted"/>
<dbReference type="InterPro" id="IPR027417">
    <property type="entry name" value="P-loop_NTPase"/>
</dbReference>
<evidence type="ECO:0000259" key="3">
    <source>
        <dbReference type="Pfam" id="PF17289"/>
    </source>
</evidence>
<dbReference type="EMBL" id="FNCS01000020">
    <property type="protein sequence ID" value="SDH08294.1"/>
    <property type="molecule type" value="Genomic_DNA"/>
</dbReference>
<evidence type="ECO:0000256" key="1">
    <source>
        <dbReference type="ARBA" id="ARBA00022612"/>
    </source>
</evidence>
<dbReference type="Pfam" id="PF17289">
    <property type="entry name" value="Terminase_6C"/>
    <property type="match status" value="1"/>
</dbReference>
<gene>
    <name evidence="4" type="ORF">SAMN04487974_12028</name>
</gene>
<dbReference type="Gene3D" id="3.40.50.300">
    <property type="entry name" value="P-loop containing nucleotide triphosphate hydrolases"/>
    <property type="match status" value="1"/>
</dbReference>
<evidence type="ECO:0000256" key="2">
    <source>
        <dbReference type="SAM" id="MobiDB-lite"/>
    </source>
</evidence>
<protein>
    <submittedName>
        <fullName evidence="4">Terminase-like family protein</fullName>
    </submittedName>
</protein>
<feature type="compositionally biased region" description="Basic residues" evidence="2">
    <location>
        <begin position="444"/>
        <end position="459"/>
    </location>
</feature>